<feature type="transmembrane region" description="Helical" evidence="2">
    <location>
        <begin position="137"/>
        <end position="157"/>
    </location>
</feature>
<evidence type="ECO:0000313" key="4">
    <source>
        <dbReference type="EMBL" id="GFY61574.1"/>
    </source>
</evidence>
<keyword evidence="2" id="KW-0812">Transmembrane</keyword>
<dbReference type="InterPro" id="IPR051951">
    <property type="entry name" value="UNC-93_regulatory"/>
</dbReference>
<organism evidence="3 5">
    <name type="scientific">Trichonephila inaurata madagascariensis</name>
    <dbReference type="NCBI Taxonomy" id="2747483"/>
    <lineage>
        <taxon>Eukaryota</taxon>
        <taxon>Metazoa</taxon>
        <taxon>Ecdysozoa</taxon>
        <taxon>Arthropoda</taxon>
        <taxon>Chelicerata</taxon>
        <taxon>Arachnida</taxon>
        <taxon>Araneae</taxon>
        <taxon>Araneomorphae</taxon>
        <taxon>Entelegynae</taxon>
        <taxon>Araneoidea</taxon>
        <taxon>Nephilidae</taxon>
        <taxon>Trichonephila</taxon>
        <taxon>Trichonephila inaurata</taxon>
    </lineage>
</organism>
<dbReference type="InterPro" id="IPR036259">
    <property type="entry name" value="MFS_trans_sf"/>
</dbReference>
<dbReference type="SUPFAM" id="SSF103473">
    <property type="entry name" value="MFS general substrate transporter"/>
    <property type="match status" value="1"/>
</dbReference>
<dbReference type="Proteomes" id="UP000886998">
    <property type="component" value="Unassembled WGS sequence"/>
</dbReference>
<sequence>MTSAVNKEKVPYAVVVEHSTKIPNSIKESTCLLNSPRNLEQMSRGRILKNLFVLSFCYCLFYTGFWALTNLQSTMNSYSNMGPYSQAVIYGFSMASSLFLPKLIIERFGCKKVLITCTFLCLPYIACNVYLHWETLLFSSALYGLANGPFSAALTIYIDEIALRFQKTVTEKVEFVMACFFGVYTFFMENTQVWGNVISFLVLKPDKNVMKKLDASLKKCGIIFEINSNLLNSNLTPPTTEKRILLIGVFVLMGLLALFLFGLFLDPLKNDVKREGCRGIGDRSLKDVDFLRSWKNFGSEFSVKHAMLSPLGLYIVNGKF</sequence>
<feature type="transmembrane region" description="Helical" evidence="2">
    <location>
        <begin position="87"/>
        <end position="105"/>
    </location>
</feature>
<keyword evidence="2" id="KW-0472">Membrane</keyword>
<proteinExistence type="inferred from homology"/>
<reference evidence="3" key="1">
    <citation type="submission" date="2020-08" db="EMBL/GenBank/DDBJ databases">
        <title>Multicomponent nature underlies the extraordinary mechanical properties of spider dragline silk.</title>
        <authorList>
            <person name="Kono N."/>
            <person name="Nakamura H."/>
            <person name="Mori M."/>
            <person name="Yoshida Y."/>
            <person name="Ohtoshi R."/>
            <person name="Malay A.D."/>
            <person name="Moran D.A.P."/>
            <person name="Tomita M."/>
            <person name="Numata K."/>
            <person name="Arakawa K."/>
        </authorList>
    </citation>
    <scope>NUCLEOTIDE SEQUENCE</scope>
</reference>
<protein>
    <submittedName>
        <fullName evidence="3">UNC93-like protein</fullName>
    </submittedName>
</protein>
<evidence type="ECO:0000313" key="3">
    <source>
        <dbReference type="EMBL" id="GFY37720.1"/>
    </source>
</evidence>
<keyword evidence="2" id="KW-1133">Transmembrane helix</keyword>
<dbReference type="EMBL" id="BMAV01000435">
    <property type="protein sequence ID" value="GFY37720.1"/>
    <property type="molecule type" value="Genomic_DNA"/>
</dbReference>
<accession>A0A8X6WN21</accession>
<dbReference type="Gene3D" id="1.20.1250.20">
    <property type="entry name" value="MFS general substrate transporter like domains"/>
    <property type="match status" value="1"/>
</dbReference>
<dbReference type="PANTHER" id="PTHR19444:SF13">
    <property type="entry name" value="PROTEIN UNC-93 HOMOLOG A"/>
    <property type="match status" value="1"/>
</dbReference>
<dbReference type="OrthoDB" id="78663at2759"/>
<comment type="similarity">
    <text evidence="1">Belongs to the unc-93 family.</text>
</comment>
<gene>
    <name evidence="3" type="primary">CG4928</name>
    <name evidence="3" type="ORF">TNIN_181441</name>
    <name evidence="4" type="ORF">TNIN_212401</name>
</gene>
<evidence type="ECO:0000256" key="2">
    <source>
        <dbReference type="SAM" id="Phobius"/>
    </source>
</evidence>
<feature type="transmembrane region" description="Helical" evidence="2">
    <location>
        <begin position="112"/>
        <end position="131"/>
    </location>
</feature>
<dbReference type="EMBL" id="BMAV01013705">
    <property type="protein sequence ID" value="GFY61574.1"/>
    <property type="molecule type" value="Genomic_DNA"/>
</dbReference>
<keyword evidence="5" id="KW-1185">Reference proteome</keyword>
<name>A0A8X6WN21_9ARAC</name>
<evidence type="ECO:0000256" key="1">
    <source>
        <dbReference type="ARBA" id="ARBA00009172"/>
    </source>
</evidence>
<dbReference type="PANTHER" id="PTHR19444">
    <property type="entry name" value="UNC-93 RELATED"/>
    <property type="match status" value="1"/>
</dbReference>
<comment type="caution">
    <text evidence="3">The sequence shown here is derived from an EMBL/GenBank/DDBJ whole genome shotgun (WGS) entry which is preliminary data.</text>
</comment>
<feature type="transmembrane region" description="Helical" evidence="2">
    <location>
        <begin position="47"/>
        <end position="67"/>
    </location>
</feature>
<dbReference type="AlphaFoldDB" id="A0A8X6WN21"/>
<feature type="transmembrane region" description="Helical" evidence="2">
    <location>
        <begin position="244"/>
        <end position="265"/>
    </location>
</feature>
<evidence type="ECO:0000313" key="5">
    <source>
        <dbReference type="Proteomes" id="UP000886998"/>
    </source>
</evidence>